<dbReference type="Proteomes" id="UP000202419">
    <property type="component" value="Segment"/>
</dbReference>
<accession>A7IWW1</accession>
<evidence type="ECO:0000313" key="2">
    <source>
        <dbReference type="Proteomes" id="UP000202419"/>
    </source>
</evidence>
<dbReference type="RefSeq" id="YP_001497632.1">
    <property type="nucleotide sequence ID" value="NC_009898.1"/>
</dbReference>
<proteinExistence type="predicted"/>
<dbReference type="KEGG" id="vg:5659437"/>
<sequence length="125" mass="14355">MSFICHLTLEMFCGYHLTLEMICGCHLTLGVYHLTDLSPEVSCFCPHIIHFPDMILSYILTKIIKMRTNKHVQAIVAGRTHDGTGPRFPTTPRLYKTGLMMFSTSTRFIYMLSNYFLSKITCKPN</sequence>
<evidence type="ECO:0000313" key="1">
    <source>
        <dbReference type="EMBL" id="ABT14835.1"/>
    </source>
</evidence>
<dbReference type="EMBL" id="DQ491002">
    <property type="protein sequence ID" value="ABT14835.1"/>
    <property type="molecule type" value="Genomic_DNA"/>
</dbReference>
<keyword evidence="2" id="KW-1185">Reference proteome</keyword>
<dbReference type="GeneID" id="5659437"/>
<protein>
    <submittedName>
        <fullName evidence="1">Uncharacterized protein b436R</fullName>
    </submittedName>
</protein>
<gene>
    <name evidence="1" type="primary">b436R</name>
    <name evidence="1" type="ORF">NY2A_b436R</name>
</gene>
<reference evidence="1 2" key="1">
    <citation type="journal article" date="2007" name="Virology">
        <title>Sequence and annotation of the 369-kb NY-2A and the 345-kb AR158 viruses that infect Chlorella NC64A.</title>
        <authorList>
            <person name="Fitzgerald L.A."/>
            <person name="Graves M.V."/>
            <person name="Li X."/>
            <person name="Feldblyum T."/>
            <person name="Nierman W.C."/>
            <person name="Van Etten J.L."/>
        </authorList>
    </citation>
    <scope>NUCLEOTIDE SEQUENCE [LARGE SCALE GENOMIC DNA]</scope>
    <source>
        <strain evidence="1 2">NY-2A</strain>
    </source>
</reference>
<name>A7IWW1_PBCVN</name>
<organism evidence="1 2">
    <name type="scientific">Paramecium bursaria Chlorella virus NY2A</name>
    <name type="common">PBCV-NY2A</name>
    <dbReference type="NCBI Taxonomy" id="46021"/>
    <lineage>
        <taxon>Viruses</taxon>
        <taxon>Varidnaviria</taxon>
        <taxon>Bamfordvirae</taxon>
        <taxon>Nucleocytoviricota</taxon>
        <taxon>Megaviricetes</taxon>
        <taxon>Algavirales</taxon>
        <taxon>Phycodnaviridae</taxon>
        <taxon>Chlorovirus</taxon>
        <taxon>Chlorovirus americanus</taxon>
    </lineage>
</organism>
<organismHost>
    <name type="scientific">Chlorella</name>
    <dbReference type="NCBI Taxonomy" id="3071"/>
</organismHost>